<protein>
    <submittedName>
        <fullName evidence="2">Uncharacterized protein</fullName>
    </submittedName>
</protein>
<keyword evidence="1" id="KW-0472">Membrane</keyword>
<keyword evidence="1" id="KW-1133">Transmembrane helix</keyword>
<gene>
    <name evidence="2" type="ORF">IAB38_02595</name>
</gene>
<feature type="transmembrane region" description="Helical" evidence="1">
    <location>
        <begin position="6"/>
        <end position="24"/>
    </location>
</feature>
<evidence type="ECO:0000313" key="2">
    <source>
        <dbReference type="EMBL" id="HIR58916.1"/>
    </source>
</evidence>
<organism evidence="2 3">
    <name type="scientific">Candidatus Onthousia excrementipullorum</name>
    <dbReference type="NCBI Taxonomy" id="2840884"/>
    <lineage>
        <taxon>Bacteria</taxon>
        <taxon>Bacillati</taxon>
        <taxon>Bacillota</taxon>
        <taxon>Bacilli</taxon>
        <taxon>Candidatus Onthousia</taxon>
    </lineage>
</organism>
<dbReference type="AlphaFoldDB" id="A0A9D1DTV8"/>
<evidence type="ECO:0000313" key="3">
    <source>
        <dbReference type="Proteomes" id="UP000824232"/>
    </source>
</evidence>
<evidence type="ECO:0000256" key="1">
    <source>
        <dbReference type="SAM" id="Phobius"/>
    </source>
</evidence>
<dbReference type="EMBL" id="DVHC01000027">
    <property type="protein sequence ID" value="HIR58916.1"/>
    <property type="molecule type" value="Genomic_DNA"/>
</dbReference>
<reference evidence="2" key="2">
    <citation type="journal article" date="2021" name="PeerJ">
        <title>Extensive microbial diversity within the chicken gut microbiome revealed by metagenomics and culture.</title>
        <authorList>
            <person name="Gilroy R."/>
            <person name="Ravi A."/>
            <person name="Getino M."/>
            <person name="Pursley I."/>
            <person name="Horton D.L."/>
            <person name="Alikhan N.F."/>
            <person name="Baker D."/>
            <person name="Gharbi K."/>
            <person name="Hall N."/>
            <person name="Watson M."/>
            <person name="Adriaenssens E.M."/>
            <person name="Foster-Nyarko E."/>
            <person name="Jarju S."/>
            <person name="Secka A."/>
            <person name="Antonio M."/>
            <person name="Oren A."/>
            <person name="Chaudhuri R.R."/>
            <person name="La Ragione R."/>
            <person name="Hildebrand F."/>
            <person name="Pallen M.J."/>
        </authorList>
    </citation>
    <scope>NUCLEOTIDE SEQUENCE</scope>
    <source>
        <strain evidence="2">CHK184-20233</strain>
    </source>
</reference>
<dbReference type="Proteomes" id="UP000824232">
    <property type="component" value="Unassembled WGS sequence"/>
</dbReference>
<keyword evidence="1" id="KW-0812">Transmembrane</keyword>
<sequence>MDKKKMMITAGVMAGVGYGMYRYFKKNPAKLNMMKQKMKNAVNNFEDEMMM</sequence>
<name>A0A9D1DTV8_9FIRM</name>
<accession>A0A9D1DTV8</accession>
<proteinExistence type="predicted"/>
<reference evidence="2" key="1">
    <citation type="submission" date="2020-10" db="EMBL/GenBank/DDBJ databases">
        <authorList>
            <person name="Gilroy R."/>
        </authorList>
    </citation>
    <scope>NUCLEOTIDE SEQUENCE</scope>
    <source>
        <strain evidence="2">CHK184-20233</strain>
    </source>
</reference>
<comment type="caution">
    <text evidence="2">The sequence shown here is derived from an EMBL/GenBank/DDBJ whole genome shotgun (WGS) entry which is preliminary data.</text>
</comment>